<comment type="caution">
    <text evidence="3">The sequence shown here is derived from an EMBL/GenBank/DDBJ whole genome shotgun (WGS) entry which is preliminary data.</text>
</comment>
<feature type="domain" description="DUF8149" evidence="2">
    <location>
        <begin position="20"/>
        <end position="84"/>
    </location>
</feature>
<evidence type="ECO:0000313" key="4">
    <source>
        <dbReference type="Proteomes" id="UP000614221"/>
    </source>
</evidence>
<name>A0A830EHA6_9EURY</name>
<reference evidence="3" key="2">
    <citation type="submission" date="2020-09" db="EMBL/GenBank/DDBJ databases">
        <authorList>
            <person name="Sun Q."/>
            <person name="Ohkuma M."/>
        </authorList>
    </citation>
    <scope>NUCLEOTIDE SEQUENCE</scope>
    <source>
        <strain evidence="3">JCM 19018</strain>
    </source>
</reference>
<dbReference type="Proteomes" id="UP000614221">
    <property type="component" value="Unassembled WGS sequence"/>
</dbReference>
<sequence>MPGGRSGPFIGERGKLPPMTTDQPEIPVVCEECGTRTSVAFEDVEDAVARHNEQLHDGEPVAEVDPDVLEELADRLAKDIGLLE</sequence>
<proteinExistence type="predicted"/>
<gene>
    <name evidence="3" type="ORF">GCM10009067_07740</name>
</gene>
<dbReference type="InterPro" id="IPR058462">
    <property type="entry name" value="DUF8149"/>
</dbReference>
<accession>A0A830EHA6</accession>
<evidence type="ECO:0000256" key="1">
    <source>
        <dbReference type="SAM" id="MobiDB-lite"/>
    </source>
</evidence>
<dbReference type="Pfam" id="PF26476">
    <property type="entry name" value="DUF8149"/>
    <property type="match status" value="1"/>
</dbReference>
<feature type="region of interest" description="Disordered" evidence="1">
    <location>
        <begin position="1"/>
        <end position="23"/>
    </location>
</feature>
<evidence type="ECO:0000313" key="3">
    <source>
        <dbReference type="EMBL" id="GGK57712.1"/>
    </source>
</evidence>
<dbReference type="AlphaFoldDB" id="A0A830EHA6"/>
<organism evidence="3 4">
    <name type="scientific">Haloarcula sebkhae</name>
    <dbReference type="NCBI Taxonomy" id="932660"/>
    <lineage>
        <taxon>Archaea</taxon>
        <taxon>Methanobacteriati</taxon>
        <taxon>Methanobacteriota</taxon>
        <taxon>Stenosarchaea group</taxon>
        <taxon>Halobacteria</taxon>
        <taxon>Halobacteriales</taxon>
        <taxon>Haloarculaceae</taxon>
        <taxon>Haloarcula</taxon>
    </lineage>
</organism>
<protein>
    <recommendedName>
        <fullName evidence="2">DUF8149 domain-containing protein</fullName>
    </recommendedName>
</protein>
<reference evidence="3" key="1">
    <citation type="journal article" date="2014" name="Int. J. Syst. Evol. Microbiol.">
        <title>Complete genome sequence of Corynebacterium casei LMG S-19264T (=DSM 44701T), isolated from a smear-ripened cheese.</title>
        <authorList>
            <consortium name="US DOE Joint Genome Institute (JGI-PGF)"/>
            <person name="Walter F."/>
            <person name="Albersmeier A."/>
            <person name="Kalinowski J."/>
            <person name="Ruckert C."/>
        </authorList>
    </citation>
    <scope>NUCLEOTIDE SEQUENCE</scope>
    <source>
        <strain evidence="3">JCM 19018</strain>
    </source>
</reference>
<evidence type="ECO:0000259" key="2">
    <source>
        <dbReference type="Pfam" id="PF26476"/>
    </source>
</evidence>
<dbReference type="EMBL" id="BMPD01000001">
    <property type="protein sequence ID" value="GGK57712.1"/>
    <property type="molecule type" value="Genomic_DNA"/>
</dbReference>